<dbReference type="Gene3D" id="3.80.10.10">
    <property type="entry name" value="Ribonuclease Inhibitor"/>
    <property type="match status" value="1"/>
</dbReference>
<proteinExistence type="predicted"/>
<dbReference type="RefSeq" id="WP_395811915.1">
    <property type="nucleotide sequence ID" value="NZ_CP043494.1"/>
</dbReference>
<accession>A0ABY9X8C6</accession>
<keyword evidence="2" id="KW-1185">Reference proteome</keyword>
<reference evidence="1 2" key="1">
    <citation type="submission" date="2019-08" db="EMBL/GenBank/DDBJ databases">
        <title>Archangium and Cystobacter genomes.</title>
        <authorList>
            <person name="Chen I.-C.K."/>
            <person name="Wielgoss S."/>
        </authorList>
    </citation>
    <scope>NUCLEOTIDE SEQUENCE [LARGE SCALE GENOMIC DNA]</scope>
    <source>
        <strain evidence="1 2">Cbm 6</strain>
    </source>
</reference>
<dbReference type="Proteomes" id="UP001611383">
    <property type="component" value="Chromosome"/>
</dbReference>
<protein>
    <submittedName>
        <fullName evidence="1">Uncharacterized protein</fullName>
    </submittedName>
</protein>
<dbReference type="EMBL" id="CP043494">
    <property type="protein sequence ID" value="WNG51638.1"/>
    <property type="molecule type" value="Genomic_DNA"/>
</dbReference>
<name>A0ABY9X8C6_9BACT</name>
<dbReference type="SUPFAM" id="SSF52047">
    <property type="entry name" value="RNI-like"/>
    <property type="match status" value="1"/>
</dbReference>
<evidence type="ECO:0000313" key="1">
    <source>
        <dbReference type="EMBL" id="WNG51638.1"/>
    </source>
</evidence>
<dbReference type="InterPro" id="IPR032675">
    <property type="entry name" value="LRR_dom_sf"/>
</dbReference>
<organism evidence="1 2">
    <name type="scientific">Archangium minus</name>
    <dbReference type="NCBI Taxonomy" id="83450"/>
    <lineage>
        <taxon>Bacteria</taxon>
        <taxon>Pseudomonadati</taxon>
        <taxon>Myxococcota</taxon>
        <taxon>Myxococcia</taxon>
        <taxon>Myxococcales</taxon>
        <taxon>Cystobacterineae</taxon>
        <taxon>Archangiaceae</taxon>
        <taxon>Archangium</taxon>
    </lineage>
</organism>
<gene>
    <name evidence="1" type="ORF">F0U60_51615</name>
</gene>
<sequence>MDGAPIEVTHRVVEEHGVPVLLISFLGTYGFGSGGNGDAGRMEDAVKSIAESHPGLEVVVLDGTSLDYQWGDMIGRVAVPLGGRAWVWAVSERCSGGLTSYIEAEEGLSPREWLFEPLAAAVAEVVRRRRAGRFELHDSEGGVAQECAWTERGYRERQYASEGPGVESLWANRRLVERVYRGSAGEEEWLVMWPFPDEAGGRSEACRLGARVIIKQGRIRTLDFNPRQTGRTLRPDWLEVVCSYPELYELDLCHTPVTDEDVARVLERLPDLTRLALSHSCVTDRTLARLAEGAGPALKWVTLSHCQVSREAAQALKAARPALTFQR</sequence>
<evidence type="ECO:0000313" key="2">
    <source>
        <dbReference type="Proteomes" id="UP001611383"/>
    </source>
</evidence>